<sequence length="126" mass="14826">MKATMFKKLPLFLRDANGQHGLRMKYQFQTDLINSGDCRGLILKISDEKQQHKMELVKTSDVFIMFEKPEPRYIEIPAKKYNKLYRDNVKDPLAWLRERGTDPDRINKVVVNGQEVNAKEFLKVVK</sequence>
<comment type="caution">
    <text evidence="1">The sequence shown here is derived from an EMBL/GenBank/DDBJ whole genome shotgun (WGS) entry which is preliminary data.</text>
</comment>
<dbReference type="Proteomes" id="UP000254876">
    <property type="component" value="Unassembled WGS sequence"/>
</dbReference>
<organism evidence="1 2">
    <name type="scientific">Elizabethkingia anophelis</name>
    <dbReference type="NCBI Taxonomy" id="1117645"/>
    <lineage>
        <taxon>Bacteria</taxon>
        <taxon>Pseudomonadati</taxon>
        <taxon>Bacteroidota</taxon>
        <taxon>Flavobacteriia</taxon>
        <taxon>Flavobacteriales</taxon>
        <taxon>Weeksellaceae</taxon>
        <taxon>Elizabethkingia</taxon>
    </lineage>
</organism>
<evidence type="ECO:0000313" key="2">
    <source>
        <dbReference type="Proteomes" id="UP000254876"/>
    </source>
</evidence>
<accession>A0A7Z7Q0Q1</accession>
<protein>
    <submittedName>
        <fullName evidence="1">Uncharacterized protein</fullName>
    </submittedName>
</protein>
<gene>
    <name evidence="1" type="ORF">NCTC10588_04083</name>
</gene>
<proteinExistence type="predicted"/>
<name>A0A7Z7Q0Q1_9FLAO</name>
<dbReference type="EMBL" id="UFYD01000003">
    <property type="protein sequence ID" value="STF08867.1"/>
    <property type="molecule type" value="Genomic_DNA"/>
</dbReference>
<dbReference type="AlphaFoldDB" id="A0A7Z7Q0Q1"/>
<evidence type="ECO:0000313" key="1">
    <source>
        <dbReference type="EMBL" id="STF08867.1"/>
    </source>
</evidence>
<reference evidence="1 2" key="1">
    <citation type="submission" date="2018-06" db="EMBL/GenBank/DDBJ databases">
        <authorList>
            <consortium name="Pathogen Informatics"/>
            <person name="Doyle S."/>
        </authorList>
    </citation>
    <scope>NUCLEOTIDE SEQUENCE [LARGE SCALE GENOMIC DNA]</scope>
    <source>
        <strain evidence="1 2">NCTC10588</strain>
    </source>
</reference>